<dbReference type="OrthoDB" id="430293at2759"/>
<dbReference type="PROSITE" id="PS50195">
    <property type="entry name" value="PX"/>
    <property type="match status" value="1"/>
</dbReference>
<reference evidence="3" key="1">
    <citation type="submission" date="2020-11" db="EMBL/GenBank/DDBJ databases">
        <authorList>
            <person name="Tran Van P."/>
        </authorList>
    </citation>
    <scope>NUCLEOTIDE SEQUENCE</scope>
</reference>
<protein>
    <submittedName>
        <fullName evidence="3">Uncharacterized protein</fullName>
    </submittedName>
</protein>
<dbReference type="Pfam" id="PF00787">
    <property type="entry name" value="PX"/>
    <property type="match status" value="1"/>
</dbReference>
<dbReference type="GO" id="GO:0005737">
    <property type="term" value="C:cytoplasm"/>
    <property type="evidence" value="ECO:0007669"/>
    <property type="project" value="TreeGrafter"/>
</dbReference>
<evidence type="ECO:0000256" key="2">
    <source>
        <dbReference type="ARBA" id="ARBA00022737"/>
    </source>
</evidence>
<gene>
    <name evidence="3" type="ORF">CTOB1V02_LOCUS2870</name>
</gene>
<dbReference type="AlphaFoldDB" id="A0A7R8ZLW5"/>
<dbReference type="InterPro" id="IPR001611">
    <property type="entry name" value="Leu-rich_rpt"/>
</dbReference>
<dbReference type="PANTHER" id="PTHR15454:SF35">
    <property type="entry name" value="NISCHARIN"/>
    <property type="match status" value="1"/>
</dbReference>
<dbReference type="SUPFAM" id="SSF52075">
    <property type="entry name" value="Outer arm dynein light chain 1"/>
    <property type="match status" value="1"/>
</dbReference>
<proteinExistence type="predicted"/>
<evidence type="ECO:0000256" key="1">
    <source>
        <dbReference type="ARBA" id="ARBA00022614"/>
    </source>
</evidence>
<dbReference type="EMBL" id="OB660466">
    <property type="protein sequence ID" value="CAD7224919.1"/>
    <property type="molecule type" value="Genomic_DNA"/>
</dbReference>
<dbReference type="SUPFAM" id="SSF64268">
    <property type="entry name" value="PX domain"/>
    <property type="match status" value="1"/>
</dbReference>
<dbReference type="GO" id="GO:0035091">
    <property type="term" value="F:phosphatidylinositol binding"/>
    <property type="evidence" value="ECO:0007669"/>
    <property type="project" value="InterPro"/>
</dbReference>
<dbReference type="Pfam" id="PF13855">
    <property type="entry name" value="LRR_8"/>
    <property type="match status" value="1"/>
</dbReference>
<name>A0A7R8ZLW5_9CRUS</name>
<dbReference type="Gene3D" id="3.30.1520.10">
    <property type="entry name" value="Phox-like domain"/>
    <property type="match status" value="1"/>
</dbReference>
<dbReference type="SMART" id="SM00365">
    <property type="entry name" value="LRR_SD22"/>
    <property type="match status" value="4"/>
</dbReference>
<organism evidence="3">
    <name type="scientific">Cyprideis torosa</name>
    <dbReference type="NCBI Taxonomy" id="163714"/>
    <lineage>
        <taxon>Eukaryota</taxon>
        <taxon>Metazoa</taxon>
        <taxon>Ecdysozoa</taxon>
        <taxon>Arthropoda</taxon>
        <taxon>Crustacea</taxon>
        <taxon>Oligostraca</taxon>
        <taxon>Ostracoda</taxon>
        <taxon>Podocopa</taxon>
        <taxon>Podocopida</taxon>
        <taxon>Cytherocopina</taxon>
        <taxon>Cytheroidea</taxon>
        <taxon>Cytherideidae</taxon>
        <taxon>Cyprideis</taxon>
    </lineage>
</organism>
<dbReference type="PROSITE" id="PS51450">
    <property type="entry name" value="LRR"/>
    <property type="match status" value="3"/>
</dbReference>
<evidence type="ECO:0000313" key="3">
    <source>
        <dbReference type="EMBL" id="CAD7224919.1"/>
    </source>
</evidence>
<accession>A0A7R8ZLW5</accession>
<dbReference type="InterPro" id="IPR036871">
    <property type="entry name" value="PX_dom_sf"/>
</dbReference>
<dbReference type="Gene3D" id="3.80.10.10">
    <property type="entry name" value="Ribonuclease Inhibitor"/>
    <property type="match status" value="2"/>
</dbReference>
<sequence>MSKHGLPKELLPPKKFIGNMSPSFVEKRRNDLELYLREVLKFLRLALPKEFLEFLDFPRIEVACHMQAFARMLAVEGDKLLEGNAPLRLSPLKLHAITERLQLPCPPLDLEGTADDFSHVVDYISQVRVLYATGSDEPLEQSNVVPNLFDFELGPFKSLQRLHLVSINVKRIKGIGGLREILEELHACNCGMTQLRHLLLCDLVHQDETTIAAALKEHKYIWTAVKVARFSGNQLRAIDPSVKLLPTVKSLDFSCNQITSIQNMTGLPYMTDLNLSFNALSSLQDLHTKLGQVVSLDLSSNNISSLEGFGRLFSLEKLDLSCNRVSDISQVSHVASLPCLDTLVFVGNPMTLAVDYRVKVLQQFEASRVPTLLLDHEHPTQKETDKVAVLQALRKAREGHPLTKVMASP</sequence>
<dbReference type="InterPro" id="IPR001683">
    <property type="entry name" value="PX_dom"/>
</dbReference>
<dbReference type="InterPro" id="IPR032675">
    <property type="entry name" value="LRR_dom_sf"/>
</dbReference>
<keyword evidence="1" id="KW-0433">Leucine-rich repeat</keyword>
<dbReference type="PANTHER" id="PTHR15454">
    <property type="entry name" value="NISCHARIN RELATED"/>
    <property type="match status" value="1"/>
</dbReference>
<dbReference type="Pfam" id="PF13516">
    <property type="entry name" value="LRR_6"/>
    <property type="match status" value="1"/>
</dbReference>
<keyword evidence="2" id="KW-0677">Repeat</keyword>